<keyword evidence="3" id="KW-1185">Reference proteome</keyword>
<feature type="transmembrane region" description="Helical" evidence="1">
    <location>
        <begin position="20"/>
        <end position="41"/>
    </location>
</feature>
<dbReference type="InterPro" id="IPR013362">
    <property type="entry name" value="Pilus_4_PilV"/>
</dbReference>
<organism evidence="2 3">
    <name type="scientific">Methylomonas albis</name>
    <dbReference type="NCBI Taxonomy" id="1854563"/>
    <lineage>
        <taxon>Bacteria</taxon>
        <taxon>Pseudomonadati</taxon>
        <taxon>Pseudomonadota</taxon>
        <taxon>Gammaproteobacteria</taxon>
        <taxon>Methylococcales</taxon>
        <taxon>Methylococcaceae</taxon>
        <taxon>Methylomonas</taxon>
    </lineage>
</organism>
<dbReference type="EMBL" id="JACXSS010000001">
    <property type="protein sequence ID" value="MBD9355673.1"/>
    <property type="molecule type" value="Genomic_DNA"/>
</dbReference>
<keyword evidence="1" id="KW-0812">Transmembrane</keyword>
<sequence>MSTKSFGLPNLQVGSTLIEVLVTMIIVSLGLLGQAGVIALSSKANHSAYMRSQATLLIYDILERVRLNRSLAVAGSFNINFATSGDDPSDSVPSGTSIQHVELRDWKSNLESALPNGDGQVTVDGGGNVTITIRWSEVVNGPNSALTTFTTQSVI</sequence>
<evidence type="ECO:0000313" key="3">
    <source>
        <dbReference type="Proteomes" id="UP000652176"/>
    </source>
</evidence>
<protein>
    <submittedName>
        <fullName evidence="2">Type IV pilus modification protein PilV</fullName>
    </submittedName>
</protein>
<gene>
    <name evidence="2" type="primary">pilV</name>
    <name evidence="2" type="ORF">IE877_07235</name>
</gene>
<evidence type="ECO:0000256" key="1">
    <source>
        <dbReference type="SAM" id="Phobius"/>
    </source>
</evidence>
<evidence type="ECO:0000313" key="2">
    <source>
        <dbReference type="EMBL" id="MBD9355673.1"/>
    </source>
</evidence>
<dbReference type="Proteomes" id="UP000652176">
    <property type="component" value="Unassembled WGS sequence"/>
</dbReference>
<name>A0ABR9D0D0_9GAMM</name>
<accession>A0ABR9D0D0</accession>
<comment type="caution">
    <text evidence="2">The sequence shown here is derived from an EMBL/GenBank/DDBJ whole genome shotgun (WGS) entry which is preliminary data.</text>
</comment>
<proteinExistence type="predicted"/>
<reference evidence="2 3" key="1">
    <citation type="submission" date="2020-09" db="EMBL/GenBank/DDBJ databases">
        <title>Methylomonas albis sp. nov. and Methylomonas fluvii sp. nov.: Two cold-adapted methanotrophs from the River Elbe and an amended description of Methylovulum psychrotolerans strain Eb1.</title>
        <authorList>
            <person name="Bussmann I.K."/>
            <person name="Klings K.-W."/>
            <person name="Warnstedt J."/>
            <person name="Hoppert M."/>
            <person name="Saborowski A."/>
            <person name="Horn F."/>
            <person name="Liebner S."/>
        </authorList>
    </citation>
    <scope>NUCLEOTIDE SEQUENCE [LARGE SCALE GENOMIC DNA]</scope>
    <source>
        <strain evidence="2 3">EbA</strain>
    </source>
</reference>
<dbReference type="NCBIfam" id="TIGR02523">
    <property type="entry name" value="type_IV_pilV"/>
    <property type="match status" value="1"/>
</dbReference>
<keyword evidence="1" id="KW-1133">Transmembrane helix</keyword>
<keyword evidence="1" id="KW-0472">Membrane</keyword>